<feature type="compositionally biased region" description="Pro residues" evidence="1">
    <location>
        <begin position="238"/>
        <end position="249"/>
    </location>
</feature>
<feature type="compositionally biased region" description="Polar residues" evidence="1">
    <location>
        <begin position="95"/>
        <end position="107"/>
    </location>
</feature>
<feature type="compositionally biased region" description="Pro residues" evidence="1">
    <location>
        <begin position="84"/>
        <end position="93"/>
    </location>
</feature>
<feature type="compositionally biased region" description="Pro residues" evidence="1">
    <location>
        <begin position="217"/>
        <end position="229"/>
    </location>
</feature>
<feature type="compositionally biased region" description="Polar residues" evidence="1">
    <location>
        <begin position="130"/>
        <end position="141"/>
    </location>
</feature>
<feature type="compositionally biased region" description="Low complexity" evidence="1">
    <location>
        <begin position="254"/>
        <end position="273"/>
    </location>
</feature>
<gene>
    <name evidence="2" type="ORF">Amon01_000329500</name>
</gene>
<proteinExistence type="predicted"/>
<dbReference type="OrthoDB" id="1747771at2759"/>
<feature type="compositionally biased region" description="Polar residues" evidence="1">
    <location>
        <begin position="198"/>
        <end position="215"/>
    </location>
</feature>
<evidence type="ECO:0000313" key="3">
    <source>
        <dbReference type="Proteomes" id="UP001165063"/>
    </source>
</evidence>
<dbReference type="Proteomes" id="UP001165063">
    <property type="component" value="Unassembled WGS sequence"/>
</dbReference>
<evidence type="ECO:0000256" key="1">
    <source>
        <dbReference type="SAM" id="MobiDB-lite"/>
    </source>
</evidence>
<reference evidence="2" key="1">
    <citation type="submission" date="2023-04" db="EMBL/GenBank/DDBJ databases">
        <title>Ambrosiozyma monospora NBRC 1965.</title>
        <authorList>
            <person name="Ichikawa N."/>
            <person name="Sato H."/>
            <person name="Tonouchi N."/>
        </authorList>
    </citation>
    <scope>NUCLEOTIDE SEQUENCE</scope>
    <source>
        <strain evidence="2">NBRC 1965</strain>
    </source>
</reference>
<evidence type="ECO:0000313" key="2">
    <source>
        <dbReference type="EMBL" id="GMG26582.1"/>
    </source>
</evidence>
<dbReference type="AlphaFoldDB" id="A0A9W6YW62"/>
<feature type="region of interest" description="Disordered" evidence="1">
    <location>
        <begin position="154"/>
        <end position="320"/>
    </location>
</feature>
<feature type="region of interest" description="Disordered" evidence="1">
    <location>
        <begin position="80"/>
        <end position="141"/>
    </location>
</feature>
<name>A0A9W6YW62_AMBMO</name>
<sequence>MKLPCGSCVRYGRTEKCIQDPPHPPTEEQIRIKEERYRKRQERLLSKMYYHTLPQGHPNFAAYPPYSAQYPVVNPTTTYAPQGQIPPPLPPPVQGSSSTYHLQTNPTGAYGGVQPMRPTPSYTQPPPVDRNNSQGASMASHLPVSNTISPQYAGYSQQQQPRMPGLVGQTGSYAPLPPAQQVPLASQQSSYPYQQQQIHTQRPISSMPSGYQASQLPPAPAPAPLPHPPMYGTSLQYPPNPATAIPPPVGHQHQQQLPSYYSSTYSQQPQQQVGSGGVGYQQQQQQQMPPPPAGGLSQQQQQHQYHQSQPPYGYGSDHHN</sequence>
<protein>
    <submittedName>
        <fullName evidence="2">Unnamed protein product</fullName>
    </submittedName>
</protein>
<keyword evidence="3" id="KW-1185">Reference proteome</keyword>
<organism evidence="2 3">
    <name type="scientific">Ambrosiozyma monospora</name>
    <name type="common">Yeast</name>
    <name type="synonym">Endomycopsis monosporus</name>
    <dbReference type="NCBI Taxonomy" id="43982"/>
    <lineage>
        <taxon>Eukaryota</taxon>
        <taxon>Fungi</taxon>
        <taxon>Dikarya</taxon>
        <taxon>Ascomycota</taxon>
        <taxon>Saccharomycotina</taxon>
        <taxon>Pichiomycetes</taxon>
        <taxon>Pichiales</taxon>
        <taxon>Pichiaceae</taxon>
        <taxon>Ambrosiozyma</taxon>
    </lineage>
</organism>
<dbReference type="EMBL" id="BSXU01001356">
    <property type="protein sequence ID" value="GMG26582.1"/>
    <property type="molecule type" value="Genomic_DNA"/>
</dbReference>
<feature type="compositionally biased region" description="Low complexity" evidence="1">
    <location>
        <begin position="294"/>
        <end position="312"/>
    </location>
</feature>
<accession>A0A9W6YW62</accession>
<comment type="caution">
    <text evidence="2">The sequence shown here is derived from an EMBL/GenBank/DDBJ whole genome shotgun (WGS) entry which is preliminary data.</text>
</comment>
<feature type="compositionally biased region" description="Low complexity" evidence="1">
    <location>
        <begin position="181"/>
        <end position="197"/>
    </location>
</feature>